<dbReference type="InterPro" id="IPR036259">
    <property type="entry name" value="MFS_trans_sf"/>
</dbReference>
<comment type="subcellular location">
    <subcellularLocation>
        <location evidence="1">Membrane</location>
        <topology evidence="1">Multi-pass membrane protein</topology>
    </subcellularLocation>
</comment>
<dbReference type="SUPFAM" id="SSF103473">
    <property type="entry name" value="MFS general substrate transporter"/>
    <property type="match status" value="1"/>
</dbReference>
<feature type="transmembrane region" description="Helical" evidence="5">
    <location>
        <begin position="136"/>
        <end position="157"/>
    </location>
</feature>
<dbReference type="PROSITE" id="PS50850">
    <property type="entry name" value="MFS"/>
    <property type="match status" value="1"/>
</dbReference>
<evidence type="ECO:0000256" key="4">
    <source>
        <dbReference type="ARBA" id="ARBA00023136"/>
    </source>
</evidence>
<comment type="caution">
    <text evidence="7">The sequence shown here is derived from an EMBL/GenBank/DDBJ whole genome shotgun (WGS) entry which is preliminary data.</text>
</comment>
<proteinExistence type="predicted"/>
<feature type="transmembrane region" description="Helical" evidence="5">
    <location>
        <begin position="398"/>
        <end position="423"/>
    </location>
</feature>
<evidence type="ECO:0000256" key="3">
    <source>
        <dbReference type="ARBA" id="ARBA00022989"/>
    </source>
</evidence>
<evidence type="ECO:0000256" key="5">
    <source>
        <dbReference type="SAM" id="Phobius"/>
    </source>
</evidence>
<feature type="transmembrane region" description="Helical" evidence="5">
    <location>
        <begin position="314"/>
        <end position="334"/>
    </location>
</feature>
<feature type="transmembrane region" description="Helical" evidence="5">
    <location>
        <begin position="194"/>
        <end position="215"/>
    </location>
</feature>
<dbReference type="Gene3D" id="1.20.1250.20">
    <property type="entry name" value="MFS general substrate transporter like domains"/>
    <property type="match status" value="2"/>
</dbReference>
<sequence length="438" mass="47026">MLKGRLFFTMPRVPATATVRELRMTCSEGNTKNVVRQVLGLPVIVAALGYFVDIYDLVLFSIVRVPSLKGIGLSGQELIDKGVFLLNMQMAGMLLGGILWGVLGDRKGRLKIMFGSIFIYSVANLANGMANSIETYAFLRFMAGVGLAGELGAGITLVSEVLHRSIRGYGTMIVATVGVSGAILANFVAKQFDWRTAFVIGGILGLLLLLLRVSVAESGMFKGMESKEVAKGNFLALFTSRDRFGRFMNSILIGLPSWFVVGVLITFSPEFARALAVQGTVNAGNAVMYCYMGLVAGDLVSGLLSQLLKSRKKVVLLFLLLTVAAVAGYFSAAGVSAGSFYLICGLLGFGIGYWAIFVTVAAEQFGTNLRATVATTVPNFVRGMTIPITMLFQVARKVLGLEMGALAVGALCLVIALISLSLLQETFHKDLDYFEEYL</sequence>
<feature type="transmembrane region" description="Helical" evidence="5">
    <location>
        <begin position="247"/>
        <end position="266"/>
    </location>
</feature>
<evidence type="ECO:0000259" key="6">
    <source>
        <dbReference type="PROSITE" id="PS50850"/>
    </source>
</evidence>
<feature type="domain" description="Major facilitator superfamily (MFS) profile" evidence="6">
    <location>
        <begin position="42"/>
        <end position="438"/>
    </location>
</feature>
<keyword evidence="2 5" id="KW-0812">Transmembrane</keyword>
<keyword evidence="3 5" id="KW-1133">Transmembrane helix</keyword>
<feature type="transmembrane region" description="Helical" evidence="5">
    <location>
        <begin position="38"/>
        <end position="63"/>
    </location>
</feature>
<dbReference type="Proteomes" id="UP000194153">
    <property type="component" value="Unassembled WGS sequence"/>
</dbReference>
<evidence type="ECO:0000313" key="7">
    <source>
        <dbReference type="EMBL" id="GAW66037.1"/>
    </source>
</evidence>
<accession>A0ABQ0MG14</accession>
<dbReference type="PANTHER" id="PTHR23508">
    <property type="entry name" value="CARBOXYLIC ACID TRANSPORTER PROTEIN HOMOLOG"/>
    <property type="match status" value="1"/>
</dbReference>
<evidence type="ECO:0000256" key="2">
    <source>
        <dbReference type="ARBA" id="ARBA00022692"/>
    </source>
</evidence>
<feature type="transmembrane region" description="Helical" evidence="5">
    <location>
        <begin position="286"/>
        <end position="307"/>
    </location>
</feature>
<reference evidence="7 8" key="1">
    <citation type="submission" date="2017-04" db="EMBL/GenBank/DDBJ databases">
        <authorList>
            <consortium name="Geobacter pelophilus Genome Sequencing"/>
            <person name="Aoyagi T."/>
            <person name="Koike H."/>
            <person name="Hori T."/>
        </authorList>
    </citation>
    <scope>NUCLEOTIDE SEQUENCE [LARGE SCALE GENOMIC DNA]</scope>
    <source>
        <strain evidence="7 8">Drf2</strain>
    </source>
</reference>
<feature type="transmembrane region" description="Helical" evidence="5">
    <location>
        <begin position="83"/>
        <end position="103"/>
    </location>
</feature>
<feature type="transmembrane region" description="Helical" evidence="5">
    <location>
        <begin position="169"/>
        <end position="188"/>
    </location>
</feature>
<evidence type="ECO:0000256" key="1">
    <source>
        <dbReference type="ARBA" id="ARBA00004141"/>
    </source>
</evidence>
<dbReference type="InterPro" id="IPR020846">
    <property type="entry name" value="MFS_dom"/>
</dbReference>
<dbReference type="Pfam" id="PF07690">
    <property type="entry name" value="MFS_1"/>
    <property type="match status" value="1"/>
</dbReference>
<feature type="transmembrane region" description="Helical" evidence="5">
    <location>
        <begin position="340"/>
        <end position="362"/>
    </location>
</feature>
<organism evidence="7 8">
    <name type="scientific">Geoanaerobacter pelophilus</name>
    <dbReference type="NCBI Taxonomy" id="60036"/>
    <lineage>
        <taxon>Bacteria</taxon>
        <taxon>Pseudomonadati</taxon>
        <taxon>Thermodesulfobacteriota</taxon>
        <taxon>Desulfuromonadia</taxon>
        <taxon>Geobacterales</taxon>
        <taxon>Geobacteraceae</taxon>
        <taxon>Geoanaerobacter</taxon>
    </lineage>
</organism>
<reference evidence="8" key="2">
    <citation type="submission" date="2017-05" db="EMBL/GenBank/DDBJ databases">
        <title>Draft genome sequence of Geobacter pelophilus, a iron(III)-reducing bacteria.</title>
        <authorList>
            <person name="Aoyagi T."/>
            <person name="Koike H."/>
            <person name="Morita T."/>
            <person name="Sato Y."/>
            <person name="Habe H."/>
            <person name="Hori T."/>
        </authorList>
    </citation>
    <scope>NUCLEOTIDE SEQUENCE [LARGE SCALE GENOMIC DNA]</scope>
    <source>
        <strain evidence="8">Drf2</strain>
    </source>
</reference>
<gene>
    <name evidence="7" type="ORF">GPEL0_01r1219</name>
</gene>
<dbReference type="InterPro" id="IPR011701">
    <property type="entry name" value="MFS"/>
</dbReference>
<feature type="transmembrane region" description="Helical" evidence="5">
    <location>
        <begin position="110"/>
        <end position="130"/>
    </location>
</feature>
<dbReference type="EMBL" id="BDQG01000001">
    <property type="protein sequence ID" value="GAW66037.1"/>
    <property type="molecule type" value="Genomic_DNA"/>
</dbReference>
<dbReference type="PANTHER" id="PTHR23508:SF10">
    <property type="entry name" value="CARBOXYLIC ACID TRANSPORTER PROTEIN HOMOLOG"/>
    <property type="match status" value="1"/>
</dbReference>
<evidence type="ECO:0000313" key="8">
    <source>
        <dbReference type="Proteomes" id="UP000194153"/>
    </source>
</evidence>
<keyword evidence="8" id="KW-1185">Reference proteome</keyword>
<keyword evidence="4 5" id="KW-0472">Membrane</keyword>
<protein>
    <submittedName>
        <fullName evidence="7">MFS transporter</fullName>
    </submittedName>
</protein>
<name>A0ABQ0MG14_9BACT</name>